<reference evidence="2 3" key="1">
    <citation type="journal article" date="2024" name="Commun. Biol.">
        <title>Comparative genomic analysis of thermophilic fungi reveals convergent evolutionary adaptations and gene losses.</title>
        <authorList>
            <person name="Steindorff A.S."/>
            <person name="Aguilar-Pontes M.V."/>
            <person name="Robinson A.J."/>
            <person name="Andreopoulos B."/>
            <person name="LaButti K."/>
            <person name="Kuo A."/>
            <person name="Mondo S."/>
            <person name="Riley R."/>
            <person name="Otillar R."/>
            <person name="Haridas S."/>
            <person name="Lipzen A."/>
            <person name="Grimwood J."/>
            <person name="Schmutz J."/>
            <person name="Clum A."/>
            <person name="Reid I.D."/>
            <person name="Moisan M.C."/>
            <person name="Butler G."/>
            <person name="Nguyen T.T.M."/>
            <person name="Dewar K."/>
            <person name="Conant G."/>
            <person name="Drula E."/>
            <person name="Henrissat B."/>
            <person name="Hansel C."/>
            <person name="Singer S."/>
            <person name="Hutchinson M.I."/>
            <person name="de Vries R.P."/>
            <person name="Natvig D.O."/>
            <person name="Powell A.J."/>
            <person name="Tsang A."/>
            <person name="Grigoriev I.V."/>
        </authorList>
    </citation>
    <scope>NUCLEOTIDE SEQUENCE [LARGE SCALE GENOMIC DNA]</scope>
    <source>
        <strain evidence="2 3">CBS 620.91</strain>
    </source>
</reference>
<feature type="chain" id="PRO_5046421176" description="Lysine-specific metallo-endopeptidase domain-containing protein" evidence="1">
    <location>
        <begin position="26"/>
        <end position="314"/>
    </location>
</feature>
<evidence type="ECO:0008006" key="4">
    <source>
        <dbReference type="Google" id="ProtNLM"/>
    </source>
</evidence>
<dbReference type="Proteomes" id="UP001583172">
    <property type="component" value="Unassembled WGS sequence"/>
</dbReference>
<evidence type="ECO:0000313" key="3">
    <source>
        <dbReference type="Proteomes" id="UP001583172"/>
    </source>
</evidence>
<accession>A0ABR3V0S6</accession>
<dbReference type="EMBL" id="JAZGSY010000698">
    <property type="protein sequence ID" value="KAL1835378.1"/>
    <property type="molecule type" value="Genomic_DNA"/>
</dbReference>
<proteinExistence type="predicted"/>
<comment type="caution">
    <text evidence="2">The sequence shown here is derived from an EMBL/GenBank/DDBJ whole genome shotgun (WGS) entry which is preliminary data.</text>
</comment>
<keyword evidence="1" id="KW-0732">Signal</keyword>
<dbReference type="SUPFAM" id="SSF55486">
    <property type="entry name" value="Metalloproteases ('zincins'), catalytic domain"/>
    <property type="match status" value="1"/>
</dbReference>
<dbReference type="InterPro" id="IPR024079">
    <property type="entry name" value="MetalloPept_cat_dom_sf"/>
</dbReference>
<gene>
    <name evidence="2" type="ORF">VTJ49DRAFT_6913</name>
</gene>
<organism evidence="2 3">
    <name type="scientific">Humicola insolens</name>
    <name type="common">Soft-rot fungus</name>
    <dbReference type="NCBI Taxonomy" id="85995"/>
    <lineage>
        <taxon>Eukaryota</taxon>
        <taxon>Fungi</taxon>
        <taxon>Dikarya</taxon>
        <taxon>Ascomycota</taxon>
        <taxon>Pezizomycotina</taxon>
        <taxon>Sordariomycetes</taxon>
        <taxon>Sordariomycetidae</taxon>
        <taxon>Sordariales</taxon>
        <taxon>Chaetomiaceae</taxon>
        <taxon>Mycothermus</taxon>
    </lineage>
</organism>
<dbReference type="Gene3D" id="3.40.390.10">
    <property type="entry name" value="Collagenase (Catalytic Domain)"/>
    <property type="match status" value="1"/>
</dbReference>
<name>A0ABR3V0S6_HUMIN</name>
<protein>
    <recommendedName>
        <fullName evidence="4">Lysine-specific metallo-endopeptidase domain-containing protein</fullName>
    </recommendedName>
</protein>
<evidence type="ECO:0000313" key="2">
    <source>
        <dbReference type="EMBL" id="KAL1835378.1"/>
    </source>
</evidence>
<keyword evidence="3" id="KW-1185">Reference proteome</keyword>
<evidence type="ECO:0000256" key="1">
    <source>
        <dbReference type="SAM" id="SignalP"/>
    </source>
</evidence>
<sequence>MESRVPLLRVLVLLAAFLFVPSVAAIPWQTYTCAGKTYKGKTIEDIYNNALEMAERARERVYAVRHANFAKFLKPDEPFACMANNIKWLWGTKPHAHLKTLTSADKDALDTVIANYDKAINMLKSGNVVLYCDSEAWDWLETLSFMLGAWTHRVSSTEQYIRLKDAGQMLPIGEERKPICSDNMLGSTSSGHREVTNEAGMVVDRQTVHTIILCLGLHTRQPATLSADYTPAVSSRFGNPDDYGSAAGTLLHEIFHTLGEGYDDKVIHGNFAYRYSNAVSLAQTRQADALYNPDNYRIFAEMSMAHSKTRWGAA</sequence>
<feature type="signal peptide" evidence="1">
    <location>
        <begin position="1"/>
        <end position="25"/>
    </location>
</feature>